<dbReference type="Gene3D" id="3.40.50.300">
    <property type="entry name" value="P-loop containing nucleotide triphosphate hydrolases"/>
    <property type="match status" value="1"/>
</dbReference>
<dbReference type="SUPFAM" id="SSF52540">
    <property type="entry name" value="P-loop containing nucleoside triphosphate hydrolases"/>
    <property type="match status" value="1"/>
</dbReference>
<feature type="region of interest" description="Disordered" evidence="1">
    <location>
        <begin position="36"/>
        <end position="61"/>
    </location>
</feature>
<gene>
    <name evidence="2" type="ORF">OAUR00152_LOCUS1427</name>
</gene>
<organism evidence="2">
    <name type="scientific">Odontella aurita</name>
    <dbReference type="NCBI Taxonomy" id="265563"/>
    <lineage>
        <taxon>Eukaryota</taxon>
        <taxon>Sar</taxon>
        <taxon>Stramenopiles</taxon>
        <taxon>Ochrophyta</taxon>
        <taxon>Bacillariophyta</taxon>
        <taxon>Mediophyceae</taxon>
        <taxon>Biddulphiophycidae</taxon>
        <taxon>Eupodiscales</taxon>
        <taxon>Odontellaceae</taxon>
        <taxon>Odontella</taxon>
    </lineage>
</organism>
<evidence type="ECO:0000313" key="2">
    <source>
        <dbReference type="EMBL" id="CAE2202815.1"/>
    </source>
</evidence>
<proteinExistence type="predicted"/>
<accession>A0A7S4HLH6</accession>
<dbReference type="EMBL" id="HBKQ01002140">
    <property type="protein sequence ID" value="CAE2202815.1"/>
    <property type="molecule type" value="Transcribed_RNA"/>
</dbReference>
<dbReference type="AlphaFoldDB" id="A0A7S4HLH6"/>
<name>A0A7S4HLH6_9STRA</name>
<reference evidence="2" key="1">
    <citation type="submission" date="2021-01" db="EMBL/GenBank/DDBJ databases">
        <authorList>
            <person name="Corre E."/>
            <person name="Pelletier E."/>
            <person name="Niang G."/>
            <person name="Scheremetjew M."/>
            <person name="Finn R."/>
            <person name="Kale V."/>
            <person name="Holt S."/>
            <person name="Cochrane G."/>
            <person name="Meng A."/>
            <person name="Brown T."/>
            <person name="Cohen L."/>
        </authorList>
    </citation>
    <scope>NUCLEOTIDE SEQUENCE</scope>
    <source>
        <strain evidence="2">Isolate 1302-5</strain>
    </source>
</reference>
<sequence length="305" mass="34857">MSIPIFTVLTRQERRRAHQLTFLGGRRRWRWRVVGNTTRRPPPGISPHCAAPRNGTDDNDEERRFEDGLAFIHVSKAGGTSVRRLLSNLAAACGYRAYTAEYPKWRDLPESTRSEVRVYGGSNHLGYADLLQTWPSSPGERDGKNGHANKAFVTQLRHPWDRAASDYHYALALGTIHHLYELTQRMNETEWIRNTTDGKLVSYFGSDLEEAKDVLRGRFAAVGLVEEPVKSLEVLRCRVPWIRRALEADTPLLAAGLPHENRRMEEYSGSRDEGAARALFPLDFELYRFARDLLFERHADCARRG</sequence>
<dbReference type="InterPro" id="IPR027417">
    <property type="entry name" value="P-loop_NTPase"/>
</dbReference>
<protein>
    <recommendedName>
        <fullName evidence="3">Sulfotransferase domain-containing protein</fullName>
    </recommendedName>
</protein>
<evidence type="ECO:0000256" key="1">
    <source>
        <dbReference type="SAM" id="MobiDB-lite"/>
    </source>
</evidence>
<evidence type="ECO:0008006" key="3">
    <source>
        <dbReference type="Google" id="ProtNLM"/>
    </source>
</evidence>